<keyword evidence="3" id="KW-1185">Reference proteome</keyword>
<gene>
    <name evidence="2" type="ORF">ACFFFR_03205</name>
</gene>
<dbReference type="Proteomes" id="UP001589862">
    <property type="component" value="Unassembled WGS sequence"/>
</dbReference>
<reference evidence="2 3" key="1">
    <citation type="submission" date="2024-09" db="EMBL/GenBank/DDBJ databases">
        <authorList>
            <person name="Sun Q."/>
            <person name="Mori K."/>
        </authorList>
    </citation>
    <scope>NUCLEOTIDE SEQUENCE [LARGE SCALE GENOMIC DNA]</scope>
    <source>
        <strain evidence="2 3">NCAIM B.02604</strain>
    </source>
</reference>
<proteinExistence type="predicted"/>
<name>A0ABV6P8E5_9MICC</name>
<evidence type="ECO:0000313" key="3">
    <source>
        <dbReference type="Proteomes" id="UP001589862"/>
    </source>
</evidence>
<accession>A0ABV6P8E5</accession>
<feature type="transmembrane region" description="Helical" evidence="1">
    <location>
        <begin position="105"/>
        <end position="125"/>
    </location>
</feature>
<protein>
    <recommendedName>
        <fullName evidence="4">Lycopene cyclase domain-containing protein</fullName>
    </recommendedName>
</protein>
<feature type="transmembrane region" description="Helical" evidence="1">
    <location>
        <begin position="30"/>
        <end position="49"/>
    </location>
</feature>
<evidence type="ECO:0000313" key="2">
    <source>
        <dbReference type="EMBL" id="MFC0581400.1"/>
    </source>
</evidence>
<keyword evidence="1" id="KW-1133">Transmembrane helix</keyword>
<dbReference type="RefSeq" id="WP_377458083.1">
    <property type="nucleotide sequence ID" value="NZ_JBHLUB010000003.1"/>
</dbReference>
<evidence type="ECO:0008006" key="4">
    <source>
        <dbReference type="Google" id="ProtNLM"/>
    </source>
</evidence>
<feature type="transmembrane region" description="Helical" evidence="1">
    <location>
        <begin position="56"/>
        <end position="78"/>
    </location>
</feature>
<comment type="caution">
    <text evidence="2">The sequence shown here is derived from an EMBL/GenBank/DDBJ whole genome shotgun (WGS) entry which is preliminary data.</text>
</comment>
<keyword evidence="1" id="KW-0812">Transmembrane</keyword>
<sequence>MTLAGALAGLLGLLLHGSSTSVAGIRLPWGLLIALGLSYVVVYQAGIYGGQVHPRYTVLVAFFAWAGAVFVNFFAFFFPGNDRFYLPAPLGHDPFASWALVLDRGWQFGLFLLLPLVTWHLLQVLRREKD</sequence>
<evidence type="ECO:0000256" key="1">
    <source>
        <dbReference type="SAM" id="Phobius"/>
    </source>
</evidence>
<dbReference type="EMBL" id="JBHLUB010000003">
    <property type="protein sequence ID" value="MFC0581400.1"/>
    <property type="molecule type" value="Genomic_DNA"/>
</dbReference>
<keyword evidence="1" id="KW-0472">Membrane</keyword>
<organism evidence="2 3">
    <name type="scientific">Micrococcoides hystricis</name>
    <dbReference type="NCBI Taxonomy" id="1572761"/>
    <lineage>
        <taxon>Bacteria</taxon>
        <taxon>Bacillati</taxon>
        <taxon>Actinomycetota</taxon>
        <taxon>Actinomycetes</taxon>
        <taxon>Micrococcales</taxon>
        <taxon>Micrococcaceae</taxon>
        <taxon>Micrococcoides</taxon>
    </lineage>
</organism>